<dbReference type="CDD" id="cd21112">
    <property type="entry name" value="alphaLP-like"/>
    <property type="match status" value="1"/>
</dbReference>
<evidence type="ECO:0000256" key="6">
    <source>
        <dbReference type="SAM" id="SignalP"/>
    </source>
</evidence>
<dbReference type="AlphaFoldDB" id="A0A0B2UD63"/>
<dbReference type="GO" id="GO:0004252">
    <property type="term" value="F:serine-type endopeptidase activity"/>
    <property type="evidence" value="ECO:0007669"/>
    <property type="project" value="InterPro"/>
</dbReference>
<evidence type="ECO:0000256" key="2">
    <source>
        <dbReference type="ARBA" id="ARBA00022670"/>
    </source>
</evidence>
<evidence type="ECO:0000256" key="1">
    <source>
        <dbReference type="ARBA" id="ARBA00007664"/>
    </source>
</evidence>
<evidence type="ECO:0000256" key="4">
    <source>
        <dbReference type="ARBA" id="ARBA00022825"/>
    </source>
</evidence>
<dbReference type="PRINTS" id="PR00861">
    <property type="entry name" value="ALYTICPTASE"/>
</dbReference>
<dbReference type="InterPro" id="IPR001316">
    <property type="entry name" value="Pept_S1A_streptogrisin"/>
</dbReference>
<organism evidence="7 8">
    <name type="scientific">Acinetobacter oleivorans</name>
    <dbReference type="NCBI Taxonomy" id="1148157"/>
    <lineage>
        <taxon>Bacteria</taxon>
        <taxon>Pseudomonadati</taxon>
        <taxon>Pseudomonadota</taxon>
        <taxon>Gammaproteobacteria</taxon>
        <taxon>Moraxellales</taxon>
        <taxon>Moraxellaceae</taxon>
        <taxon>Acinetobacter</taxon>
    </lineage>
</organism>
<dbReference type="SUPFAM" id="SSF50494">
    <property type="entry name" value="Trypsin-like serine proteases"/>
    <property type="match status" value="1"/>
</dbReference>
<sequence length="412" mass="44761">MKLIVTTLASFIAICSFQVTAATIDNELTAQANEYIKDHRVSLNEAKKRLIIQNSKEPLINQIKQQYSSRLAGIYIEHDPTYKIIVRLKGGQPIQNFTGKVRGNIGSFNNTDLDIPVEFQTGANETLAEGLTRLKTNIPNLKKLFPDLQATWYDEKNGEIGLLVYTDGKTSKSTLEQKLNTLSSQNKGLPFRIEYTNQKVTDAASIRGGALVSSSASYCTSGFGIKNSAGTRYMTTAGHCDNSLQDNASGAALTFVSERRNASQDVQWHSVSSAHTITPEFYADSQTTPRVLTGRRTRTNTTQGDNVCHQGRTTGYSCGYVAQINYAPTYDNACNGQACSPVWVRVKGTASGTGNGTLKCYPGDSGGPVFASQTAFGLLKGTSTSGTGAGQCNEYYYMSTDELYNLGFSLVY</sequence>
<evidence type="ECO:0000256" key="3">
    <source>
        <dbReference type="ARBA" id="ARBA00022801"/>
    </source>
</evidence>
<proteinExistence type="inferred from homology"/>
<evidence type="ECO:0000313" key="7">
    <source>
        <dbReference type="EMBL" id="KHN66845.1"/>
    </source>
</evidence>
<keyword evidence="5" id="KW-1015">Disulfide bond</keyword>
<name>A0A0B2UD63_9GAMM</name>
<keyword evidence="2" id="KW-0645">Protease</keyword>
<comment type="similarity">
    <text evidence="1">Belongs to the peptidase S1 family.</text>
</comment>
<reference evidence="7 8" key="1">
    <citation type="submission" date="2014-03" db="EMBL/GenBank/DDBJ databases">
        <title>Genome sequence of the diesel-degrader and plant-growth promoter Acinetobacter oleivorans PF-1 isolated from the roots of poplar tree.</title>
        <authorList>
            <person name="Gkorezis P."/>
            <person name="van Hamme J."/>
            <person name="Rineau F."/>
            <person name="Vangronsveld J."/>
            <person name="Francetti A."/>
        </authorList>
    </citation>
    <scope>NUCLEOTIDE SEQUENCE [LARGE SCALE GENOMIC DNA]</scope>
    <source>
        <strain evidence="7 8">PF1</strain>
    </source>
</reference>
<feature type="chain" id="PRO_5002094788" description="Peptidase S1 domain-containing protein" evidence="6">
    <location>
        <begin position="22"/>
        <end position="412"/>
    </location>
</feature>
<dbReference type="Gene3D" id="2.40.10.10">
    <property type="entry name" value="Trypsin-like serine proteases"/>
    <property type="match status" value="2"/>
</dbReference>
<protein>
    <recommendedName>
        <fullName evidence="9">Peptidase S1 domain-containing protein</fullName>
    </recommendedName>
</protein>
<accession>A0A0B2UD63</accession>
<keyword evidence="4" id="KW-0720">Serine protease</keyword>
<dbReference type="InterPro" id="IPR009003">
    <property type="entry name" value="Peptidase_S1_PA"/>
</dbReference>
<evidence type="ECO:0000256" key="5">
    <source>
        <dbReference type="ARBA" id="ARBA00023157"/>
    </source>
</evidence>
<evidence type="ECO:0008006" key="9">
    <source>
        <dbReference type="Google" id="ProtNLM"/>
    </source>
</evidence>
<dbReference type="EMBL" id="JHQK01000007">
    <property type="protein sequence ID" value="KHN66845.1"/>
    <property type="molecule type" value="Genomic_DNA"/>
</dbReference>
<dbReference type="GO" id="GO:0006508">
    <property type="term" value="P:proteolysis"/>
    <property type="evidence" value="ECO:0007669"/>
    <property type="project" value="UniProtKB-KW"/>
</dbReference>
<dbReference type="InterPro" id="IPR043504">
    <property type="entry name" value="Peptidase_S1_PA_chymotrypsin"/>
</dbReference>
<evidence type="ECO:0000313" key="8">
    <source>
        <dbReference type="Proteomes" id="UP000031012"/>
    </source>
</evidence>
<dbReference type="Proteomes" id="UP000031012">
    <property type="component" value="Unassembled WGS sequence"/>
</dbReference>
<comment type="caution">
    <text evidence="7">The sequence shown here is derived from an EMBL/GenBank/DDBJ whole genome shotgun (WGS) entry which is preliminary data.</text>
</comment>
<keyword evidence="6" id="KW-0732">Signal</keyword>
<keyword evidence="3" id="KW-0378">Hydrolase</keyword>
<gene>
    <name evidence="7" type="ORF">DH17_17020</name>
</gene>
<feature type="signal peptide" evidence="6">
    <location>
        <begin position="1"/>
        <end position="21"/>
    </location>
</feature>